<dbReference type="RefSeq" id="WP_011435902.1">
    <property type="nucleotide sequence ID" value="NZ_JENI01000011.1"/>
</dbReference>
<keyword evidence="1" id="KW-0378">Hydrolase</keyword>
<dbReference type="KEGG" id="fra:Francci3_1460"/>
<dbReference type="Proteomes" id="UP000001937">
    <property type="component" value="Chromosome"/>
</dbReference>
<gene>
    <name evidence="3" type="ordered locus">Francci3_1460</name>
</gene>
<proteinExistence type="predicted"/>
<dbReference type="InterPro" id="IPR005754">
    <property type="entry name" value="Sortase"/>
</dbReference>
<evidence type="ECO:0000256" key="1">
    <source>
        <dbReference type="ARBA" id="ARBA00022801"/>
    </source>
</evidence>
<dbReference type="EMBL" id="CP000249">
    <property type="protein sequence ID" value="ABD10837.1"/>
    <property type="molecule type" value="Genomic_DNA"/>
</dbReference>
<dbReference type="Gene3D" id="2.40.260.10">
    <property type="entry name" value="Sortase"/>
    <property type="match status" value="1"/>
</dbReference>
<evidence type="ECO:0000256" key="2">
    <source>
        <dbReference type="SAM" id="MobiDB-lite"/>
    </source>
</evidence>
<dbReference type="AlphaFoldDB" id="Q2JD05"/>
<organism evidence="3 4">
    <name type="scientific">Frankia casuarinae (strain DSM 45818 / CECT 9043 / HFP020203 / CcI3)</name>
    <dbReference type="NCBI Taxonomy" id="106370"/>
    <lineage>
        <taxon>Bacteria</taxon>
        <taxon>Bacillati</taxon>
        <taxon>Actinomycetota</taxon>
        <taxon>Actinomycetes</taxon>
        <taxon>Frankiales</taxon>
        <taxon>Frankiaceae</taxon>
        <taxon>Frankia</taxon>
    </lineage>
</organism>
<dbReference type="CDD" id="cd05829">
    <property type="entry name" value="Sortase_F"/>
    <property type="match status" value="1"/>
</dbReference>
<evidence type="ECO:0000313" key="3">
    <source>
        <dbReference type="EMBL" id="ABD10837.1"/>
    </source>
</evidence>
<dbReference type="InterPro" id="IPR023365">
    <property type="entry name" value="Sortase_dom-sf"/>
</dbReference>
<accession>Q2JD05</accession>
<protein>
    <submittedName>
        <fullName evidence="3">Peptidase C60, sortase A and B</fullName>
    </submittedName>
</protein>
<dbReference type="Pfam" id="PF04203">
    <property type="entry name" value="Sortase"/>
    <property type="match status" value="1"/>
</dbReference>
<dbReference type="NCBIfam" id="NF033748">
    <property type="entry name" value="class_F_sortase"/>
    <property type="match status" value="1"/>
</dbReference>
<accession>A0A1X1PVR4</accession>
<dbReference type="GO" id="GO:0016787">
    <property type="term" value="F:hydrolase activity"/>
    <property type="evidence" value="ECO:0007669"/>
    <property type="project" value="UniProtKB-KW"/>
</dbReference>
<reference evidence="3 4" key="1">
    <citation type="journal article" date="2007" name="Genome Res.">
        <title>Genome characteristics of facultatively symbiotic Frankia sp. strains reflect host range and host plant biogeography.</title>
        <authorList>
            <person name="Normand P."/>
            <person name="Lapierre P."/>
            <person name="Tisa L.S."/>
            <person name="Gogarten J.P."/>
            <person name="Alloisio N."/>
            <person name="Bagnarol E."/>
            <person name="Bassi C.A."/>
            <person name="Berry A.M."/>
            <person name="Bickhart D.M."/>
            <person name="Choisne N."/>
            <person name="Couloux A."/>
            <person name="Cournoyer B."/>
            <person name="Cruveiller S."/>
            <person name="Daubin V."/>
            <person name="Demange N."/>
            <person name="Francino M.P."/>
            <person name="Goltsman E."/>
            <person name="Huang Y."/>
            <person name="Kopp O.R."/>
            <person name="Labarre L."/>
            <person name="Lapidus A."/>
            <person name="Lavire C."/>
            <person name="Marechal J."/>
            <person name="Martinez M."/>
            <person name="Mastronunzio J.E."/>
            <person name="Mullin B.C."/>
            <person name="Niemann J."/>
            <person name="Pujic P."/>
            <person name="Rawnsley T."/>
            <person name="Rouy Z."/>
            <person name="Schenowitz C."/>
            <person name="Sellstedt A."/>
            <person name="Tavares F."/>
            <person name="Tomkins J.P."/>
            <person name="Vallenet D."/>
            <person name="Valverde C."/>
            <person name="Wall L.G."/>
            <person name="Wang Y."/>
            <person name="Medigue C."/>
            <person name="Benson D.R."/>
        </authorList>
    </citation>
    <scope>NUCLEOTIDE SEQUENCE [LARGE SCALE GENOMIC DNA]</scope>
    <source>
        <strain evidence="4">DSM 45818 / CECT 9043 / CcI3</strain>
    </source>
</reference>
<evidence type="ECO:0000313" key="4">
    <source>
        <dbReference type="Proteomes" id="UP000001937"/>
    </source>
</evidence>
<dbReference type="InterPro" id="IPR042001">
    <property type="entry name" value="Sortase_F"/>
</dbReference>
<feature type="region of interest" description="Disordered" evidence="2">
    <location>
        <begin position="258"/>
        <end position="309"/>
    </location>
</feature>
<name>Q2JD05_FRACC</name>
<dbReference type="STRING" id="106370.Francci3_1460"/>
<dbReference type="SUPFAM" id="SSF63817">
    <property type="entry name" value="Sortase"/>
    <property type="match status" value="1"/>
</dbReference>
<dbReference type="eggNOG" id="COG3764">
    <property type="taxonomic scope" value="Bacteria"/>
</dbReference>
<sequence>MKGGTGGGNQRPANGAPTAFSVRTPVAGRRIPLWRWLLLVGAVLVLGSGFRLAEPAFDAVHGAPGADATADIADVPPPPTPVPTTGRFGLPPAVPEQPVVVVNNPSRLRIPRIRVDAPIIHLGLNPDGTLGVPKAWGDVGWYDRGPAPGGIGPAVLVGHYDSTTGPAVFYRLHELVPGDRIEVASPTGVSTTFVVDRAENVVKSRFPTNRVYGPVIRPELRLITCGGAFDRKARHYLNNLVVYAHAESSAGAAPVVPARSAASVLPPDPSRGPVPAHPSPGHPSPGQPSPGQPPAQVGSVPSVNPPPAP</sequence>
<feature type="region of interest" description="Disordered" evidence="2">
    <location>
        <begin position="1"/>
        <end position="20"/>
    </location>
</feature>
<dbReference type="HOGENOM" id="CLU_062592_0_0_11"/>
<feature type="compositionally biased region" description="Pro residues" evidence="2">
    <location>
        <begin position="266"/>
        <end position="293"/>
    </location>
</feature>
<keyword evidence="4" id="KW-1185">Reference proteome</keyword>